<dbReference type="PANTHER" id="PTHR37984">
    <property type="entry name" value="PROTEIN CBG26694"/>
    <property type="match status" value="1"/>
</dbReference>
<dbReference type="Gene3D" id="3.30.420.10">
    <property type="entry name" value="Ribonuclease H-like superfamily/Ribonuclease H"/>
    <property type="match status" value="1"/>
</dbReference>
<keyword evidence="3" id="KW-1185">Reference proteome</keyword>
<dbReference type="InterPro" id="IPR050951">
    <property type="entry name" value="Retrovirus_Pol_polyprotein"/>
</dbReference>
<feature type="compositionally biased region" description="Polar residues" evidence="1">
    <location>
        <begin position="275"/>
        <end position="287"/>
    </location>
</feature>
<dbReference type="SUPFAM" id="SSF53098">
    <property type="entry name" value="Ribonuclease H-like"/>
    <property type="match status" value="1"/>
</dbReference>
<feature type="region of interest" description="Disordered" evidence="1">
    <location>
        <begin position="267"/>
        <end position="340"/>
    </location>
</feature>
<dbReference type="PANTHER" id="PTHR37984:SF5">
    <property type="entry name" value="PROTEIN NYNRIN-LIKE"/>
    <property type="match status" value="1"/>
</dbReference>
<dbReference type="GO" id="GO:0003676">
    <property type="term" value="F:nucleic acid binding"/>
    <property type="evidence" value="ECO:0007669"/>
    <property type="project" value="InterPro"/>
</dbReference>
<dbReference type="InterPro" id="IPR012337">
    <property type="entry name" value="RNaseH-like_sf"/>
</dbReference>
<evidence type="ECO:0000259" key="2">
    <source>
        <dbReference type="PROSITE" id="PS50994"/>
    </source>
</evidence>
<sequence>MCKILVSDNGTGFTSSEFEEFCRVRGIVHTKTPPYHPQSNGVAERAVRTFKEFAEKHFQAGHSLEDAVANALLIHRSTRCVNEKLSPAEIAFGRKLRTLMTIHEVHSIMNGEENGKEFPVGTKVWVRCYSTGPRWRAGYVSSVTSKCTFVIECNGELLFRHRDQIKKAGELVFKEKVSESSCNENNPLAAATFPANGNESSSFSSADRNDIFPNNSSLEREVLTPPVAPRRSSRAHVPRKYFPVEHFNLVTLNLLTASENLVNMGKVSEKRNEKQTSPSRVSHSITKSHAERKPVKPPNSPVTYKADSAHPSSSKVSDPKRRQRPEYKSSRVAGNYQGGRKDIDAGHIFKQAKDANKQQGQIKFVMETVIEDAGVEFGRVGMGQIEIQGLMRRGELVSDRDIDDIEHLFGRYISALKDYQQVYADKVDADRKAFIARKNKKELIGSSQ</sequence>
<evidence type="ECO:0000313" key="3">
    <source>
        <dbReference type="Proteomes" id="UP000887577"/>
    </source>
</evidence>
<evidence type="ECO:0000256" key="1">
    <source>
        <dbReference type="SAM" id="MobiDB-lite"/>
    </source>
</evidence>
<feature type="compositionally biased region" description="Basic and acidic residues" evidence="1">
    <location>
        <begin position="317"/>
        <end position="329"/>
    </location>
</feature>
<dbReference type="Proteomes" id="UP000887577">
    <property type="component" value="Unplaced"/>
</dbReference>
<dbReference type="AlphaFoldDB" id="A0A914Z739"/>
<dbReference type="PROSITE" id="PS50994">
    <property type="entry name" value="INTEGRASE"/>
    <property type="match status" value="1"/>
</dbReference>
<name>A0A914Z739_9BILA</name>
<dbReference type="GO" id="GO:0015074">
    <property type="term" value="P:DNA integration"/>
    <property type="evidence" value="ECO:0007669"/>
    <property type="project" value="InterPro"/>
</dbReference>
<accession>A0A914Z739</accession>
<protein>
    <submittedName>
        <fullName evidence="4">Integrase catalytic domain-containing protein</fullName>
    </submittedName>
</protein>
<feature type="domain" description="Integrase catalytic" evidence="2">
    <location>
        <begin position="1"/>
        <end position="95"/>
    </location>
</feature>
<dbReference type="WBParaSite" id="PSU_v2.g7720.t1">
    <property type="protein sequence ID" value="PSU_v2.g7720.t1"/>
    <property type="gene ID" value="PSU_v2.g7720"/>
</dbReference>
<reference evidence="4" key="1">
    <citation type="submission" date="2022-11" db="UniProtKB">
        <authorList>
            <consortium name="WormBaseParasite"/>
        </authorList>
    </citation>
    <scope>IDENTIFICATION</scope>
</reference>
<dbReference type="InterPro" id="IPR036397">
    <property type="entry name" value="RNaseH_sf"/>
</dbReference>
<proteinExistence type="predicted"/>
<dbReference type="InterPro" id="IPR001584">
    <property type="entry name" value="Integrase_cat-core"/>
</dbReference>
<organism evidence="3 4">
    <name type="scientific">Panagrolaimus superbus</name>
    <dbReference type="NCBI Taxonomy" id="310955"/>
    <lineage>
        <taxon>Eukaryota</taxon>
        <taxon>Metazoa</taxon>
        <taxon>Ecdysozoa</taxon>
        <taxon>Nematoda</taxon>
        <taxon>Chromadorea</taxon>
        <taxon>Rhabditida</taxon>
        <taxon>Tylenchina</taxon>
        <taxon>Panagrolaimomorpha</taxon>
        <taxon>Panagrolaimoidea</taxon>
        <taxon>Panagrolaimidae</taxon>
        <taxon>Panagrolaimus</taxon>
    </lineage>
</organism>
<evidence type="ECO:0000313" key="4">
    <source>
        <dbReference type="WBParaSite" id="PSU_v2.g7720.t1"/>
    </source>
</evidence>